<name>A0AA44L9L7_CITBR</name>
<dbReference type="EMBL" id="MTCP01000102">
    <property type="protein sequence ID" value="OLY66122.1"/>
    <property type="molecule type" value="Genomic_DNA"/>
</dbReference>
<evidence type="ECO:0000313" key="3">
    <source>
        <dbReference type="Proteomes" id="UP000185597"/>
    </source>
</evidence>
<dbReference type="InterPro" id="IPR004185">
    <property type="entry name" value="Glyco_hydro_13_lg-like_dom"/>
</dbReference>
<dbReference type="AlphaFoldDB" id="A0AA44L9L7"/>
<dbReference type="Pfam" id="PF02903">
    <property type="entry name" value="Alpha-amylase_N"/>
    <property type="match status" value="1"/>
</dbReference>
<dbReference type="GO" id="GO:0005975">
    <property type="term" value="P:carbohydrate metabolic process"/>
    <property type="evidence" value="ECO:0007669"/>
    <property type="project" value="InterPro"/>
</dbReference>
<comment type="caution">
    <text evidence="2">The sequence shown here is derived from an EMBL/GenBank/DDBJ whole genome shotgun (WGS) entry which is preliminary data.</text>
</comment>
<dbReference type="CDD" id="cd02857">
    <property type="entry name" value="E_set_CDase_PDE_N"/>
    <property type="match status" value="1"/>
</dbReference>
<dbReference type="InterPro" id="IPR013783">
    <property type="entry name" value="Ig-like_fold"/>
</dbReference>
<protein>
    <submittedName>
        <fullName evidence="2">Alpha-glycosidase</fullName>
    </submittedName>
</protein>
<gene>
    <name evidence="2" type="ORF">BWD41_27530</name>
</gene>
<sequence>MLNAWHLPVPPFVKQSKDQLLITLWLTGEDPPQRIMLRTEHDNEEMSVPMHKQRSQPQPGVTAWRAAIDLSSGQPRRRYSFKLLWHDRQRWFTPQGFSRMPPARLEQFAVDVPDIG</sequence>
<proteinExistence type="predicted"/>
<dbReference type="Gene3D" id="2.60.40.10">
    <property type="entry name" value="Immunoglobulins"/>
    <property type="match status" value="1"/>
</dbReference>
<feature type="domain" description="Glycoside hydrolase family 13 N-terminal Ig-like" evidence="1">
    <location>
        <begin position="2"/>
        <end position="106"/>
    </location>
</feature>
<evidence type="ECO:0000259" key="1">
    <source>
        <dbReference type="Pfam" id="PF02903"/>
    </source>
</evidence>
<dbReference type="SUPFAM" id="SSF81296">
    <property type="entry name" value="E set domains"/>
    <property type="match status" value="1"/>
</dbReference>
<organism evidence="2 3">
    <name type="scientific">Citrobacter braakii</name>
    <dbReference type="NCBI Taxonomy" id="57706"/>
    <lineage>
        <taxon>Bacteria</taxon>
        <taxon>Pseudomonadati</taxon>
        <taxon>Pseudomonadota</taxon>
        <taxon>Gammaproteobacteria</taxon>
        <taxon>Enterobacterales</taxon>
        <taxon>Enterobacteriaceae</taxon>
        <taxon>Citrobacter</taxon>
        <taxon>Citrobacter freundii complex</taxon>
    </lineage>
</organism>
<feature type="non-terminal residue" evidence="2">
    <location>
        <position position="116"/>
    </location>
</feature>
<reference evidence="2 3" key="1">
    <citation type="submission" date="2017-01" db="EMBL/GenBank/DDBJ databases">
        <title>First report of the plasmid-mediated mcr-1 gene in Citrobacter freudii.</title>
        <authorList>
            <person name="Liu J."/>
            <person name="Yang Y."/>
            <person name="Li Y."/>
            <person name="Liu D."/>
            <person name="Tuo H."/>
            <person name="Davis M."/>
            <person name="Zhang A."/>
        </authorList>
    </citation>
    <scope>NUCLEOTIDE SEQUENCE [LARGE SCALE GENOMIC DNA]</scope>
    <source>
        <strain evidence="2 3">SCC4</strain>
    </source>
</reference>
<dbReference type="GO" id="GO:0004553">
    <property type="term" value="F:hydrolase activity, hydrolyzing O-glycosyl compounds"/>
    <property type="evidence" value="ECO:0007669"/>
    <property type="project" value="InterPro"/>
</dbReference>
<dbReference type="InterPro" id="IPR014756">
    <property type="entry name" value="Ig_E-set"/>
</dbReference>
<evidence type="ECO:0000313" key="2">
    <source>
        <dbReference type="EMBL" id="OLY66122.1"/>
    </source>
</evidence>
<dbReference type="Proteomes" id="UP000185597">
    <property type="component" value="Unassembled WGS sequence"/>
</dbReference>
<accession>A0AA44L9L7</accession>